<feature type="region of interest" description="Disordered" evidence="1">
    <location>
        <begin position="27"/>
        <end position="92"/>
    </location>
</feature>
<evidence type="ECO:0000313" key="3">
    <source>
        <dbReference type="Proteomes" id="UP000823388"/>
    </source>
</evidence>
<comment type="caution">
    <text evidence="2">The sequence shown here is derived from an EMBL/GenBank/DDBJ whole genome shotgun (WGS) entry which is preliminary data.</text>
</comment>
<dbReference type="EMBL" id="CM029054">
    <property type="protein sequence ID" value="KAG2538033.1"/>
    <property type="molecule type" value="Genomic_DNA"/>
</dbReference>
<evidence type="ECO:0000256" key="1">
    <source>
        <dbReference type="SAM" id="MobiDB-lite"/>
    </source>
</evidence>
<accession>A0A8T0MNL6</accession>
<dbReference type="Proteomes" id="UP000823388">
    <property type="component" value="Chromosome 9N"/>
</dbReference>
<organism evidence="2 3">
    <name type="scientific">Panicum virgatum</name>
    <name type="common">Blackwell switchgrass</name>
    <dbReference type="NCBI Taxonomy" id="38727"/>
    <lineage>
        <taxon>Eukaryota</taxon>
        <taxon>Viridiplantae</taxon>
        <taxon>Streptophyta</taxon>
        <taxon>Embryophyta</taxon>
        <taxon>Tracheophyta</taxon>
        <taxon>Spermatophyta</taxon>
        <taxon>Magnoliopsida</taxon>
        <taxon>Liliopsida</taxon>
        <taxon>Poales</taxon>
        <taxon>Poaceae</taxon>
        <taxon>PACMAD clade</taxon>
        <taxon>Panicoideae</taxon>
        <taxon>Panicodae</taxon>
        <taxon>Paniceae</taxon>
        <taxon>Panicinae</taxon>
        <taxon>Panicum</taxon>
        <taxon>Panicum sect. Hiantes</taxon>
    </lineage>
</organism>
<proteinExistence type="predicted"/>
<protein>
    <submittedName>
        <fullName evidence="2">Uncharacterized protein</fullName>
    </submittedName>
</protein>
<name>A0A8T0MNL6_PANVG</name>
<feature type="compositionally biased region" description="Acidic residues" evidence="1">
    <location>
        <begin position="49"/>
        <end position="64"/>
    </location>
</feature>
<reference evidence="2" key="1">
    <citation type="submission" date="2020-05" db="EMBL/GenBank/DDBJ databases">
        <title>WGS assembly of Panicum virgatum.</title>
        <authorList>
            <person name="Lovell J.T."/>
            <person name="Jenkins J."/>
            <person name="Shu S."/>
            <person name="Juenger T.E."/>
            <person name="Schmutz J."/>
        </authorList>
    </citation>
    <scope>NUCLEOTIDE SEQUENCE</scope>
    <source>
        <strain evidence="2">AP13</strain>
    </source>
</reference>
<sequence length="289" mass="31580">MAREISKLRGFVEFFIAGVGYEVKVTPESSFPKKFAANPPPPPKKPDDDYQEDEEDDLYDTDDELPQRSAKQGNHQSTKNSGMEGRGGSTGKQHTILDQEAVESSLEAGGGSDLVADHPKSASTALDALPIAIFDPSTELLLQLQHSQEENLSQLVNAEHEHSGEKPSESEFFVVHTEGGGTRLLYKNKWPVLKLQEPTASSDMGEIEELGDSKAGEEDVDLTMEVPHQPMKDSTENANWEVVSSKHKGVKKKFFPVVATRKSFRVAGLHGGDTTSGRPAEMAEDALCF</sequence>
<keyword evidence="3" id="KW-1185">Reference proteome</keyword>
<gene>
    <name evidence="2" type="ORF">PVAP13_9NG391200</name>
</gene>
<dbReference type="AlphaFoldDB" id="A0A8T0MNL6"/>
<feature type="compositionally biased region" description="Polar residues" evidence="1">
    <location>
        <begin position="69"/>
        <end position="81"/>
    </location>
</feature>
<evidence type="ECO:0000313" key="2">
    <source>
        <dbReference type="EMBL" id="KAG2538033.1"/>
    </source>
</evidence>